<proteinExistence type="predicted"/>
<dbReference type="Proteomes" id="UP000054481">
    <property type="component" value="Unassembled WGS sequence"/>
</dbReference>
<feature type="chain" id="PRO_5002525869" evidence="1">
    <location>
        <begin position="19"/>
        <end position="157"/>
    </location>
</feature>
<keyword evidence="1" id="KW-0732">Signal</keyword>
<evidence type="ECO:0000313" key="3">
    <source>
        <dbReference type="Proteomes" id="UP000054481"/>
    </source>
</evidence>
<protein>
    <submittedName>
        <fullName evidence="2">Uncharacterized protein</fullName>
    </submittedName>
</protein>
<reference evidence="2 3" key="1">
    <citation type="journal article" date="2014" name="Genome Biol. Evol.">
        <title>Comparative genomics and transcriptomics analyses reveal divergent lifestyle features of nematode endoparasitic fungus Hirsutella minnesotensis.</title>
        <authorList>
            <person name="Lai Y."/>
            <person name="Liu K."/>
            <person name="Zhang X."/>
            <person name="Zhang X."/>
            <person name="Li K."/>
            <person name="Wang N."/>
            <person name="Shu C."/>
            <person name="Wu Y."/>
            <person name="Wang C."/>
            <person name="Bushley K.E."/>
            <person name="Xiang M."/>
            <person name="Liu X."/>
        </authorList>
    </citation>
    <scope>NUCLEOTIDE SEQUENCE [LARGE SCALE GENOMIC DNA]</scope>
    <source>
        <strain evidence="2 3">3608</strain>
    </source>
</reference>
<name>A0A0F7ZG07_9HYPO</name>
<keyword evidence="3" id="KW-1185">Reference proteome</keyword>
<dbReference type="OrthoDB" id="4941312at2759"/>
<dbReference type="EMBL" id="KQ030652">
    <property type="protein sequence ID" value="KJZ70061.1"/>
    <property type="molecule type" value="Genomic_DNA"/>
</dbReference>
<accession>A0A0F7ZG07</accession>
<sequence>MKCSIILASAAAAAVARALPSGSTPLLPWVDNARRVMAHECGFWGYSDEMCGTQIYCDAFDSATFNRPTGFANAQECLNAHEPAPTLPWLGAPDVVRPASCEPGVYSEKCPMVCGMHGIYTDQLCGTKAYCDAFDHAKPKPLGYKTSEACFDAHDRL</sequence>
<evidence type="ECO:0000313" key="2">
    <source>
        <dbReference type="EMBL" id="KJZ70061.1"/>
    </source>
</evidence>
<organism evidence="2 3">
    <name type="scientific">Hirsutella minnesotensis 3608</name>
    <dbReference type="NCBI Taxonomy" id="1043627"/>
    <lineage>
        <taxon>Eukaryota</taxon>
        <taxon>Fungi</taxon>
        <taxon>Dikarya</taxon>
        <taxon>Ascomycota</taxon>
        <taxon>Pezizomycotina</taxon>
        <taxon>Sordariomycetes</taxon>
        <taxon>Hypocreomycetidae</taxon>
        <taxon>Hypocreales</taxon>
        <taxon>Ophiocordycipitaceae</taxon>
        <taxon>Hirsutella</taxon>
    </lineage>
</organism>
<feature type="signal peptide" evidence="1">
    <location>
        <begin position="1"/>
        <end position="18"/>
    </location>
</feature>
<dbReference type="AlphaFoldDB" id="A0A0F7ZG07"/>
<gene>
    <name evidence="2" type="ORF">HIM_10544</name>
</gene>
<evidence type="ECO:0000256" key="1">
    <source>
        <dbReference type="SAM" id="SignalP"/>
    </source>
</evidence>